<protein>
    <submittedName>
        <fullName evidence="2">Uncharacterized protein</fullName>
    </submittedName>
</protein>
<dbReference type="RefSeq" id="XP_015658031.1">
    <property type="nucleotide sequence ID" value="XM_015803389.1"/>
</dbReference>
<keyword evidence="3" id="KW-1185">Reference proteome</keyword>
<dbReference type="EMBL" id="LGTL01000010">
    <property type="protein sequence ID" value="KPA79593.1"/>
    <property type="molecule type" value="Genomic_DNA"/>
</dbReference>
<dbReference type="OMA" id="MGPRKSN"/>
<dbReference type="Proteomes" id="UP000037923">
    <property type="component" value="Unassembled WGS sequence"/>
</dbReference>
<name>A0A0N0VEX9_LEPPY</name>
<evidence type="ECO:0000313" key="2">
    <source>
        <dbReference type="EMBL" id="KPA79594.1"/>
    </source>
</evidence>
<evidence type="ECO:0000313" key="3">
    <source>
        <dbReference type="Proteomes" id="UP000037923"/>
    </source>
</evidence>
<gene>
    <name evidence="2" type="ORF">ABB37_05397</name>
</gene>
<feature type="compositionally biased region" description="Low complexity" evidence="1">
    <location>
        <begin position="28"/>
        <end position="41"/>
    </location>
</feature>
<dbReference type="OrthoDB" id="272692at2759"/>
<dbReference type="RefSeq" id="XP_015658033.1">
    <property type="nucleotide sequence ID" value="XM_015803391.1"/>
</dbReference>
<dbReference type="EMBL" id="LGTL01000010">
    <property type="protein sequence ID" value="KPA79592.1"/>
    <property type="molecule type" value="Genomic_DNA"/>
</dbReference>
<sequence length="274" mass="29037">MGPRKNNAAAAGKDDGSAMGKMRKINPAGASTSTTGNSTSNRHLNTKAAVDDIGYTNEERAFLESQLTLFQSSKNMNEANTSSNAARTDFAAMTKERWLTGLPLLLSATEKLLQAAAEQYQITCKNRAAAAAAAAATQRAAGGAGPTSLPPINTHEKEASFSDVGKPTPGIGSNNLSITDGALPAMNASSAAPRPTPAAGTAAQFTEENAYIRSQAQQLQWYPFTYQRWLELLLEPGKYHTAKDEGRLRGDAIQASLRRCILVTYPAVEGGDFI</sequence>
<proteinExistence type="predicted"/>
<evidence type="ECO:0000256" key="1">
    <source>
        <dbReference type="SAM" id="MobiDB-lite"/>
    </source>
</evidence>
<reference evidence="2 3" key="1">
    <citation type="submission" date="2015-07" db="EMBL/GenBank/DDBJ databases">
        <title>High-quality genome of monoxenous trypanosomatid Leptomonas pyrrhocoris.</title>
        <authorList>
            <person name="Flegontov P."/>
            <person name="Butenko A."/>
            <person name="Firsov S."/>
            <person name="Vlcek C."/>
            <person name="Logacheva M.D."/>
            <person name="Field M."/>
            <person name="Filatov D."/>
            <person name="Flegontova O."/>
            <person name="Gerasimov E."/>
            <person name="Jackson A.P."/>
            <person name="Kelly S."/>
            <person name="Opperdoes F."/>
            <person name="O'Reilly A."/>
            <person name="Votypka J."/>
            <person name="Yurchenko V."/>
            <person name="Lukes J."/>
        </authorList>
    </citation>
    <scope>NUCLEOTIDE SEQUENCE [LARGE SCALE GENOMIC DNA]</scope>
    <source>
        <strain evidence="2">H10</strain>
    </source>
</reference>
<dbReference type="EMBL" id="LGTL01000010">
    <property type="protein sequence ID" value="KPA79594.1"/>
    <property type="molecule type" value="Genomic_DNA"/>
</dbReference>
<comment type="caution">
    <text evidence="2">The sequence shown here is derived from an EMBL/GenBank/DDBJ whole genome shotgun (WGS) entry which is preliminary data.</text>
</comment>
<dbReference type="AlphaFoldDB" id="A0A0N0VEX9"/>
<accession>A0A0N0VEX9</accession>
<dbReference type="RefSeq" id="XP_015658032.1">
    <property type="nucleotide sequence ID" value="XM_015803390.1"/>
</dbReference>
<organism evidence="2 3">
    <name type="scientific">Leptomonas pyrrhocoris</name>
    <name type="common">Firebug parasite</name>
    <dbReference type="NCBI Taxonomy" id="157538"/>
    <lineage>
        <taxon>Eukaryota</taxon>
        <taxon>Discoba</taxon>
        <taxon>Euglenozoa</taxon>
        <taxon>Kinetoplastea</taxon>
        <taxon>Metakinetoplastina</taxon>
        <taxon>Trypanosomatida</taxon>
        <taxon>Trypanosomatidae</taxon>
        <taxon>Leishmaniinae</taxon>
        <taxon>Leptomonas</taxon>
    </lineage>
</organism>
<dbReference type="GeneID" id="26905687"/>
<dbReference type="VEuPathDB" id="TriTrypDB:LpyrH10_10_1660"/>
<feature type="region of interest" description="Disordered" evidence="1">
    <location>
        <begin position="1"/>
        <end position="45"/>
    </location>
</feature>